<proteinExistence type="predicted"/>
<dbReference type="Proteomes" id="UP000077521">
    <property type="component" value="Unassembled WGS sequence"/>
</dbReference>
<protein>
    <submittedName>
        <fullName evidence="1">Uncharacterized protein</fullName>
    </submittedName>
</protein>
<gene>
    <name evidence="1" type="ORF">A4X13_0g1554</name>
</gene>
<dbReference type="AlphaFoldDB" id="A0A177TR28"/>
<evidence type="ECO:0000313" key="2">
    <source>
        <dbReference type="Proteomes" id="UP000077521"/>
    </source>
</evidence>
<evidence type="ECO:0000313" key="1">
    <source>
        <dbReference type="EMBL" id="KAE8258637.1"/>
    </source>
</evidence>
<comment type="caution">
    <text evidence="1">The sequence shown here is derived from an EMBL/GenBank/DDBJ whole genome shotgun (WGS) entry which is preliminary data.</text>
</comment>
<name>A0A177TR28_9BASI</name>
<reference evidence="1" key="2">
    <citation type="journal article" date="2019" name="IMA Fungus">
        <title>Genome sequencing and comparison of five Tilletia species to identify candidate genes for the detection of regulated species infecting wheat.</title>
        <authorList>
            <person name="Nguyen H.D.T."/>
            <person name="Sultana T."/>
            <person name="Kesanakurti P."/>
            <person name="Hambleton S."/>
        </authorList>
    </citation>
    <scope>NUCLEOTIDE SEQUENCE</scope>
    <source>
        <strain evidence="1">DAOMC 236416</strain>
    </source>
</reference>
<organism evidence="1 2">
    <name type="scientific">Tilletia indica</name>
    <dbReference type="NCBI Taxonomy" id="43049"/>
    <lineage>
        <taxon>Eukaryota</taxon>
        <taxon>Fungi</taxon>
        <taxon>Dikarya</taxon>
        <taxon>Basidiomycota</taxon>
        <taxon>Ustilaginomycotina</taxon>
        <taxon>Exobasidiomycetes</taxon>
        <taxon>Tilletiales</taxon>
        <taxon>Tilletiaceae</taxon>
        <taxon>Tilletia</taxon>
    </lineage>
</organism>
<sequence>MRLPTILATLSLIAASACAAVSDPKAARALAPLGRADVPYPRCQPYEGYYASGPTGILLPTPGTQVTPGVPFQFAFCSDAYFKTSTRQIQVGFQDTEGRIHLIGTNVGPGGYYGTFTFTRAQAGTGYLVVFESQNAYGGGLGGLLFGVQLNVTPKHARQID</sequence>
<keyword evidence="2" id="KW-1185">Reference proteome</keyword>
<accession>A0A177TR28</accession>
<dbReference type="EMBL" id="LWDF02000062">
    <property type="protein sequence ID" value="KAE8258637.1"/>
    <property type="molecule type" value="Genomic_DNA"/>
</dbReference>
<dbReference type="PROSITE" id="PS51257">
    <property type="entry name" value="PROKAR_LIPOPROTEIN"/>
    <property type="match status" value="1"/>
</dbReference>
<reference evidence="1" key="1">
    <citation type="submission" date="2016-04" db="EMBL/GenBank/DDBJ databases">
        <authorList>
            <person name="Nguyen H.D."/>
            <person name="Samba Siva P."/>
            <person name="Cullis J."/>
            <person name="Levesque C.A."/>
            <person name="Hambleton S."/>
        </authorList>
    </citation>
    <scope>NUCLEOTIDE SEQUENCE</scope>
    <source>
        <strain evidence="1">DAOMC 236416</strain>
    </source>
</reference>